<sequence>MKITLDCKREQHAITENYREIDSCRSAVAELNSVSDIKNQNTVPGIYTPSKANGTSPAKDCNPLQTFNRLESKSGAGSQKSSMDPIRRERSTLNDVPCTSKSARGKITICRGFPSHEFLFSWV</sequence>
<gene>
    <name evidence="2" type="ORF">APZ42_032133</name>
</gene>
<evidence type="ECO:0000256" key="1">
    <source>
        <dbReference type="SAM" id="MobiDB-lite"/>
    </source>
</evidence>
<evidence type="ECO:0000313" key="2">
    <source>
        <dbReference type="EMBL" id="KZS04839.1"/>
    </source>
</evidence>
<proteinExistence type="predicted"/>
<evidence type="ECO:0000313" key="3">
    <source>
        <dbReference type="Proteomes" id="UP000076858"/>
    </source>
</evidence>
<name>A0A164M8S9_9CRUS</name>
<organism evidence="2 3">
    <name type="scientific">Daphnia magna</name>
    <dbReference type="NCBI Taxonomy" id="35525"/>
    <lineage>
        <taxon>Eukaryota</taxon>
        <taxon>Metazoa</taxon>
        <taxon>Ecdysozoa</taxon>
        <taxon>Arthropoda</taxon>
        <taxon>Crustacea</taxon>
        <taxon>Branchiopoda</taxon>
        <taxon>Diplostraca</taxon>
        <taxon>Cladocera</taxon>
        <taxon>Anomopoda</taxon>
        <taxon>Daphniidae</taxon>
        <taxon>Daphnia</taxon>
    </lineage>
</organism>
<dbReference type="EMBL" id="LRGB01003055">
    <property type="protein sequence ID" value="KZS04839.1"/>
    <property type="molecule type" value="Genomic_DNA"/>
</dbReference>
<protein>
    <submittedName>
        <fullName evidence="2">Uncharacterized protein</fullName>
    </submittedName>
</protein>
<dbReference type="AlphaFoldDB" id="A0A164M8S9"/>
<accession>A0A164M8S9</accession>
<feature type="compositionally biased region" description="Polar residues" evidence="1">
    <location>
        <begin position="69"/>
        <end position="82"/>
    </location>
</feature>
<reference evidence="2 3" key="1">
    <citation type="submission" date="2016-03" db="EMBL/GenBank/DDBJ databases">
        <title>EvidentialGene: Evidence-directed Construction of Genes on Genomes.</title>
        <authorList>
            <person name="Gilbert D.G."/>
            <person name="Choi J.-H."/>
            <person name="Mockaitis K."/>
            <person name="Colbourne J."/>
            <person name="Pfrender M."/>
        </authorList>
    </citation>
    <scope>NUCLEOTIDE SEQUENCE [LARGE SCALE GENOMIC DNA]</scope>
    <source>
        <strain evidence="2 3">Xinb3</strain>
        <tissue evidence="2">Complete organism</tissue>
    </source>
</reference>
<comment type="caution">
    <text evidence="2">The sequence shown here is derived from an EMBL/GenBank/DDBJ whole genome shotgun (WGS) entry which is preliminary data.</text>
</comment>
<keyword evidence="3" id="KW-1185">Reference proteome</keyword>
<feature type="region of interest" description="Disordered" evidence="1">
    <location>
        <begin position="69"/>
        <end position="99"/>
    </location>
</feature>
<dbReference type="Proteomes" id="UP000076858">
    <property type="component" value="Unassembled WGS sequence"/>
</dbReference>